<evidence type="ECO:0000313" key="3">
    <source>
        <dbReference type="EMBL" id="HIX02183.1"/>
    </source>
</evidence>
<reference evidence="3" key="2">
    <citation type="submission" date="2021-04" db="EMBL/GenBank/DDBJ databases">
        <authorList>
            <person name="Gilroy R."/>
        </authorList>
    </citation>
    <scope>NUCLEOTIDE SEQUENCE</scope>
    <source>
        <strain evidence="3">6627</strain>
    </source>
</reference>
<dbReference type="Proteomes" id="UP000823963">
    <property type="component" value="Unassembled WGS sequence"/>
</dbReference>
<dbReference type="InterPro" id="IPR011152">
    <property type="entry name" value="Pesterase_MJ0912"/>
</dbReference>
<dbReference type="PANTHER" id="PTHR42850">
    <property type="entry name" value="METALLOPHOSPHOESTERASE"/>
    <property type="match status" value="1"/>
</dbReference>
<organism evidence="3 4">
    <name type="scientific">Candidatus Ligilactobacillus excrementigallinarum</name>
    <dbReference type="NCBI Taxonomy" id="2838641"/>
    <lineage>
        <taxon>Bacteria</taxon>
        <taxon>Bacillati</taxon>
        <taxon>Bacillota</taxon>
        <taxon>Bacilli</taxon>
        <taxon>Lactobacillales</taxon>
        <taxon>Lactobacillaceae</taxon>
        <taxon>Ligilactobacillus</taxon>
    </lineage>
</organism>
<accession>A0A9D2AA17</accession>
<gene>
    <name evidence="3" type="ORF">H9861_05450</name>
</gene>
<sequence>MRKLAVIGDSHGNYEALKAVLEDADKQNVTDYVVLGDITNRGPEPAECVTALQKVDPLAWIIGNHENVYRNLLTHTFTNFAENPKAVMAIITSTYDYQHLGEAQFEWLSKRPLTAEVELEKIKFYLFHSTPNKCRGHFSFPTNTQENFDELMAHTDADMGIYGHTHRYLMRMTSDGRYIFNPGSVGMPVSDRLLISGQASYGLITVDNQRLISWEQRNVPYDLEQELKTARERQIPYYDLYEELLRTGKFTFNPEKVQAENQKRNYVKQALEDVEKF</sequence>
<dbReference type="PANTHER" id="PTHR42850:SF2">
    <property type="entry name" value="BLL5683 PROTEIN"/>
    <property type="match status" value="1"/>
</dbReference>
<dbReference type="Gene3D" id="3.60.21.10">
    <property type="match status" value="1"/>
</dbReference>
<dbReference type="GO" id="GO:0016791">
    <property type="term" value="F:phosphatase activity"/>
    <property type="evidence" value="ECO:0007669"/>
    <property type="project" value="TreeGrafter"/>
</dbReference>
<dbReference type="PIRSF" id="PIRSF000883">
    <property type="entry name" value="Pesterase_MJ0912"/>
    <property type="match status" value="1"/>
</dbReference>
<dbReference type="InterPro" id="IPR029052">
    <property type="entry name" value="Metallo-depent_PP-like"/>
</dbReference>
<evidence type="ECO:0000256" key="1">
    <source>
        <dbReference type="ARBA" id="ARBA00008950"/>
    </source>
</evidence>
<reference evidence="3" key="1">
    <citation type="journal article" date="2021" name="PeerJ">
        <title>Extensive microbial diversity within the chicken gut microbiome revealed by metagenomics and culture.</title>
        <authorList>
            <person name="Gilroy R."/>
            <person name="Ravi A."/>
            <person name="Getino M."/>
            <person name="Pursley I."/>
            <person name="Horton D.L."/>
            <person name="Alikhan N.F."/>
            <person name="Baker D."/>
            <person name="Gharbi K."/>
            <person name="Hall N."/>
            <person name="Watson M."/>
            <person name="Adriaenssens E.M."/>
            <person name="Foster-Nyarko E."/>
            <person name="Jarju S."/>
            <person name="Secka A."/>
            <person name="Antonio M."/>
            <person name="Oren A."/>
            <person name="Chaudhuri R.R."/>
            <person name="La Ragione R."/>
            <person name="Hildebrand F."/>
            <person name="Pallen M.J."/>
        </authorList>
    </citation>
    <scope>NUCLEOTIDE SEQUENCE</scope>
    <source>
        <strain evidence="3">6627</strain>
    </source>
</reference>
<comment type="similarity">
    <text evidence="1">Belongs to the metallophosphoesterase superfamily. YfcE family.</text>
</comment>
<feature type="domain" description="Calcineurin-like phosphoesterase" evidence="2">
    <location>
        <begin position="3"/>
        <end position="191"/>
    </location>
</feature>
<dbReference type="CDD" id="cd00838">
    <property type="entry name" value="MPP_superfamily"/>
    <property type="match status" value="1"/>
</dbReference>
<protein>
    <submittedName>
        <fullName evidence="3">Metallophosphatase family protein</fullName>
    </submittedName>
</protein>
<name>A0A9D2AA17_9LACO</name>
<dbReference type="AlphaFoldDB" id="A0A9D2AA17"/>
<dbReference type="InterPro" id="IPR050126">
    <property type="entry name" value="Ap4A_hydrolase"/>
</dbReference>
<dbReference type="Pfam" id="PF12850">
    <property type="entry name" value="Metallophos_2"/>
    <property type="match status" value="1"/>
</dbReference>
<proteinExistence type="inferred from homology"/>
<evidence type="ECO:0000313" key="4">
    <source>
        <dbReference type="Proteomes" id="UP000823963"/>
    </source>
</evidence>
<dbReference type="EMBL" id="DXFP01000051">
    <property type="protein sequence ID" value="HIX02183.1"/>
    <property type="molecule type" value="Genomic_DNA"/>
</dbReference>
<comment type="caution">
    <text evidence="3">The sequence shown here is derived from an EMBL/GenBank/DDBJ whole genome shotgun (WGS) entry which is preliminary data.</text>
</comment>
<evidence type="ECO:0000259" key="2">
    <source>
        <dbReference type="Pfam" id="PF12850"/>
    </source>
</evidence>
<dbReference type="GO" id="GO:0005737">
    <property type="term" value="C:cytoplasm"/>
    <property type="evidence" value="ECO:0007669"/>
    <property type="project" value="TreeGrafter"/>
</dbReference>
<dbReference type="InterPro" id="IPR024654">
    <property type="entry name" value="Calcineurin-like_PHP_lpxH"/>
</dbReference>
<dbReference type="SUPFAM" id="SSF56300">
    <property type="entry name" value="Metallo-dependent phosphatases"/>
    <property type="match status" value="1"/>
</dbReference>